<keyword evidence="1" id="KW-0614">Plasmid</keyword>
<dbReference type="EMBL" id="CP001831">
    <property type="protein sequence ID" value="AEH81479.1"/>
    <property type="molecule type" value="Genomic_DNA"/>
</dbReference>
<name>F7XCR9_SINMM</name>
<dbReference type="AlphaFoldDB" id="F7XCR9"/>
<sequence>MPSRLETIEKLATAGARPIDSFQATAKVMLNISRVDLFRVRRHV</sequence>
<protein>
    <submittedName>
        <fullName evidence="1">Uncharacterized protein</fullName>
    </submittedName>
</protein>
<dbReference type="HOGENOM" id="CLU_3222125_0_0_5"/>
<proteinExistence type="predicted"/>
<evidence type="ECO:0000313" key="2">
    <source>
        <dbReference type="Proteomes" id="UP000009045"/>
    </source>
</evidence>
<dbReference type="PATRIC" id="fig|707241.3.peg.4384"/>
<dbReference type="Proteomes" id="UP000009045">
    <property type="component" value="Plasmid pSmeSM11c"/>
</dbReference>
<reference evidence="1 2" key="1">
    <citation type="journal article" date="2011" name="J. Biotechnol.">
        <title>The complete genome sequence of the dominant Sinorhizobium meliloti field isolate SM11 extends the S. meliloti pan-genome.</title>
        <authorList>
            <person name="Schneiker-Bekel S."/>
            <person name="Wibberg D."/>
            <person name="Bekel T."/>
            <person name="Blom J."/>
            <person name="Linke B."/>
            <person name="Neuweger H."/>
            <person name="Stiens M."/>
            <person name="Vorholter F.J."/>
            <person name="Weidner S."/>
            <person name="Goesmann A."/>
            <person name="Puhler A."/>
            <person name="Schluter A."/>
        </authorList>
    </citation>
    <scope>NUCLEOTIDE SEQUENCE [LARGE SCALE GENOMIC DNA]</scope>
    <source>
        <strain evidence="1 2">SM11</strain>
        <plasmid evidence="2">pSmeSM11c</plasmid>
    </source>
</reference>
<organism evidence="1 2">
    <name type="scientific">Sinorhizobium meliloti (strain SM11)</name>
    <dbReference type="NCBI Taxonomy" id="707241"/>
    <lineage>
        <taxon>Bacteria</taxon>
        <taxon>Pseudomonadati</taxon>
        <taxon>Pseudomonadota</taxon>
        <taxon>Alphaproteobacteria</taxon>
        <taxon>Hyphomicrobiales</taxon>
        <taxon>Rhizobiaceae</taxon>
        <taxon>Sinorhizobium/Ensifer group</taxon>
        <taxon>Sinorhizobium</taxon>
    </lineage>
</organism>
<accession>F7XCR9</accession>
<evidence type="ECO:0000313" key="1">
    <source>
        <dbReference type="EMBL" id="AEH81479.1"/>
    </source>
</evidence>
<geneLocation type="plasmid" evidence="1 2">
    <name>pSmeSM11c</name>
</geneLocation>
<gene>
    <name evidence="1" type="ordered locus">SM11_pC0406</name>
</gene>
<dbReference type="KEGG" id="smx:SM11_pC0406"/>